<keyword evidence="3" id="KW-1185">Reference proteome</keyword>
<evidence type="ECO:0000256" key="1">
    <source>
        <dbReference type="SAM" id="Phobius"/>
    </source>
</evidence>
<proteinExistence type="predicted"/>
<gene>
    <name evidence="2" type="ORF">B0D84_01250</name>
</gene>
<evidence type="ECO:0000313" key="2">
    <source>
        <dbReference type="EMBL" id="OQX36728.1"/>
    </source>
</evidence>
<keyword evidence="1" id="KW-0812">Transmembrane</keyword>
<dbReference type="AlphaFoldDB" id="A0A657PKB4"/>
<comment type="caution">
    <text evidence="2">The sequence shown here is derived from an EMBL/GenBank/DDBJ whole genome shotgun (WGS) entry which is preliminary data.</text>
</comment>
<reference evidence="2" key="1">
    <citation type="submission" date="2017-02" db="EMBL/GenBank/DDBJ databases">
        <title>Novel co-symbiosis in the unique lucinid bivalve Phacoides pectinatus.</title>
        <authorList>
            <person name="Lim S.J."/>
            <person name="Davis B.G."/>
            <person name="Gill D.E."/>
            <person name="Engel A.S."/>
            <person name="Anderson L.C."/>
            <person name="Campbell B.J."/>
        </authorList>
    </citation>
    <scope>NUCLEOTIDE SEQUENCE [LARGE SCALE GENOMIC DNA]</scope>
    <source>
        <strain evidence="2">LUC13016_P6</strain>
    </source>
</reference>
<protein>
    <submittedName>
        <fullName evidence="2">Uncharacterized protein</fullName>
    </submittedName>
</protein>
<feature type="non-terminal residue" evidence="2">
    <location>
        <position position="1"/>
    </location>
</feature>
<evidence type="ECO:0000313" key="3">
    <source>
        <dbReference type="Proteomes" id="UP000243361"/>
    </source>
</evidence>
<dbReference type="EMBL" id="MUIE01000101">
    <property type="protein sequence ID" value="OQX36728.1"/>
    <property type="molecule type" value="Genomic_DNA"/>
</dbReference>
<sequence>ANVSLLLLLLWLTALYALIHTFQYLHWPPPEGARLGQKIRAALLGLWQALLAALFLIATLALTLLSWRLLALWHHDY</sequence>
<accession>A0A657PKB4</accession>
<organism evidence="2 3">
    <name type="scientific">Candidatus Sedimenticola endophacoides</name>
    <dbReference type="NCBI Taxonomy" id="2548426"/>
    <lineage>
        <taxon>Bacteria</taxon>
        <taxon>Pseudomonadati</taxon>
        <taxon>Pseudomonadota</taxon>
        <taxon>Gammaproteobacteria</taxon>
        <taxon>Chromatiales</taxon>
        <taxon>Sedimenticolaceae</taxon>
        <taxon>Sedimenticola</taxon>
    </lineage>
</organism>
<name>A0A657PKB4_9GAMM</name>
<keyword evidence="1" id="KW-0472">Membrane</keyword>
<keyword evidence="1" id="KW-1133">Transmembrane helix</keyword>
<dbReference type="Proteomes" id="UP000243361">
    <property type="component" value="Unassembled WGS sequence"/>
</dbReference>
<feature type="transmembrane region" description="Helical" evidence="1">
    <location>
        <begin position="41"/>
        <end position="65"/>
    </location>
</feature>